<reference evidence="7 8" key="1">
    <citation type="submission" date="2020-04" db="EMBL/GenBank/DDBJ databases">
        <title>Flammeovirga sp. SR4, a novel species isolated from seawater.</title>
        <authorList>
            <person name="Wang X."/>
        </authorList>
    </citation>
    <scope>NUCLEOTIDE SEQUENCE [LARGE SCALE GENOMIC DNA]</scope>
    <source>
        <strain evidence="7 8">SR4</strain>
    </source>
</reference>
<dbReference type="UniPathway" id="UPA00148"/>
<evidence type="ECO:0000256" key="1">
    <source>
        <dbReference type="ARBA" id="ARBA00004953"/>
    </source>
</evidence>
<keyword evidence="8" id="KW-1185">Reference proteome</keyword>
<dbReference type="CDD" id="cd02440">
    <property type="entry name" value="AdoMet_MTases"/>
    <property type="match status" value="1"/>
</dbReference>
<dbReference type="GO" id="GO:0032259">
    <property type="term" value="P:methylation"/>
    <property type="evidence" value="ECO:0007669"/>
    <property type="project" value="UniProtKB-KW"/>
</dbReference>
<dbReference type="InterPro" id="IPR014777">
    <property type="entry name" value="4pyrrole_Mease_sub1"/>
</dbReference>
<dbReference type="NCBIfam" id="TIGR02467">
    <property type="entry name" value="CbiE"/>
    <property type="match status" value="1"/>
</dbReference>
<evidence type="ECO:0000256" key="5">
    <source>
        <dbReference type="ARBA" id="ARBA00022691"/>
    </source>
</evidence>
<name>A0A7X8XX84_9BACT</name>
<comment type="caution">
    <text evidence="7">The sequence shown here is derived from an EMBL/GenBank/DDBJ whole genome shotgun (WGS) entry which is preliminary data.</text>
</comment>
<dbReference type="CDD" id="cd11644">
    <property type="entry name" value="Precorrin-6Y-MT"/>
    <property type="match status" value="1"/>
</dbReference>
<dbReference type="Gene3D" id="3.40.1010.10">
    <property type="entry name" value="Cobalt-precorrin-4 Transmethylase, Domain 1"/>
    <property type="match status" value="1"/>
</dbReference>
<dbReference type="Proteomes" id="UP000585050">
    <property type="component" value="Unassembled WGS sequence"/>
</dbReference>
<accession>A0A7X8XX84</accession>
<dbReference type="AlphaFoldDB" id="A0A7X8XX84"/>
<keyword evidence="2" id="KW-0169">Cobalamin biosynthesis</keyword>
<dbReference type="InterPro" id="IPR006365">
    <property type="entry name" value="Cbl_synth_CobL"/>
</dbReference>
<evidence type="ECO:0000256" key="4">
    <source>
        <dbReference type="ARBA" id="ARBA00022679"/>
    </source>
</evidence>
<evidence type="ECO:0000259" key="6">
    <source>
        <dbReference type="Pfam" id="PF00590"/>
    </source>
</evidence>
<dbReference type="InterPro" id="IPR050714">
    <property type="entry name" value="Cobalamin_biosynth_MTase"/>
</dbReference>
<dbReference type="InterPro" id="IPR035996">
    <property type="entry name" value="4pyrrol_Methylase_sf"/>
</dbReference>
<dbReference type="Gene3D" id="3.40.50.150">
    <property type="entry name" value="Vaccinia Virus protein VP39"/>
    <property type="match status" value="1"/>
</dbReference>
<dbReference type="SUPFAM" id="SSF53335">
    <property type="entry name" value="S-adenosyl-L-methionine-dependent methyltransferases"/>
    <property type="match status" value="1"/>
</dbReference>
<dbReference type="RefSeq" id="WP_168883701.1">
    <property type="nucleotide sequence ID" value="NZ_JABAIL010000005.1"/>
</dbReference>
<evidence type="ECO:0000256" key="3">
    <source>
        <dbReference type="ARBA" id="ARBA00022603"/>
    </source>
</evidence>
<dbReference type="GO" id="GO:0008276">
    <property type="term" value="F:protein methyltransferase activity"/>
    <property type="evidence" value="ECO:0007669"/>
    <property type="project" value="InterPro"/>
</dbReference>
<dbReference type="NCBIfam" id="TIGR02469">
    <property type="entry name" value="CbiT"/>
    <property type="match status" value="1"/>
</dbReference>
<comment type="pathway">
    <text evidence="1">Cofactor biosynthesis; adenosylcobalamin biosynthesis.</text>
</comment>
<sequence>MLQENKHIDFYIIGIGNHSEVQLNAEVKQLIQHHTVFSGGKRHYQLMKKHLPENHEWIEISGKMQNVIQQYQMKEQKVVVFASGDPLFFGFGNTLKRLLPSSNLEVLPYFNSIQRLAHKASLNYSDLKSISLHGRHTWKPLDVCLMQGEKMIGILTDKEHSPQHIAQRLLTYGYPNYTIYVGEELDGVKERVRQFTLEEASETAGYQLLNCVILIKTSDFIPPRSFADSTFQTLEGRPGMITKQSIRSLTLQALQLWDKKCFWDVGSCTGSIAIEAQLNYPSLQVFAFEKRPECGEIIDNNTKSHHCPGIQVSIDDFFEEDIQEITPPDAVFIGGHGNRLEEMIQKLDSVLLPNGLMVINTVLEKSFETFQKACLQLNYTVADPIKMSLNDFNTIHLLVAKKK</sequence>
<dbReference type="InterPro" id="IPR000878">
    <property type="entry name" value="4pyrrol_Mease"/>
</dbReference>
<dbReference type="EMBL" id="JABAIL010000005">
    <property type="protein sequence ID" value="NLR92989.1"/>
    <property type="molecule type" value="Genomic_DNA"/>
</dbReference>
<proteinExistence type="predicted"/>
<protein>
    <submittedName>
        <fullName evidence="7">Precorrin-6y C5,15-methyltransferase (Decarboxylating) subunit CbiE</fullName>
    </submittedName>
</protein>
<keyword evidence="5" id="KW-0949">S-adenosyl-L-methionine</keyword>
<keyword evidence="4 7" id="KW-0808">Transferase</keyword>
<evidence type="ECO:0000256" key="2">
    <source>
        <dbReference type="ARBA" id="ARBA00022573"/>
    </source>
</evidence>
<dbReference type="InterPro" id="IPR012818">
    <property type="entry name" value="CbiE"/>
</dbReference>
<feature type="domain" description="Tetrapyrrole methylase" evidence="6">
    <location>
        <begin position="10"/>
        <end position="200"/>
    </location>
</feature>
<dbReference type="GO" id="GO:0009236">
    <property type="term" value="P:cobalamin biosynthetic process"/>
    <property type="evidence" value="ECO:0007669"/>
    <property type="project" value="UniProtKB-UniPathway"/>
</dbReference>
<dbReference type="InterPro" id="IPR014008">
    <property type="entry name" value="Cbl_synth_MTase_CbiT"/>
</dbReference>
<dbReference type="PIRSF" id="PIRSF036428">
    <property type="entry name" value="CobL"/>
    <property type="match status" value="1"/>
</dbReference>
<dbReference type="PANTHER" id="PTHR43182">
    <property type="entry name" value="COBALT-PRECORRIN-6B C(15)-METHYLTRANSFERASE (DECARBOXYLATING)"/>
    <property type="match status" value="1"/>
</dbReference>
<organism evidence="7 8">
    <name type="scientific">Flammeovirga agarivorans</name>
    <dbReference type="NCBI Taxonomy" id="2726742"/>
    <lineage>
        <taxon>Bacteria</taxon>
        <taxon>Pseudomonadati</taxon>
        <taxon>Bacteroidota</taxon>
        <taxon>Cytophagia</taxon>
        <taxon>Cytophagales</taxon>
        <taxon>Flammeovirgaceae</taxon>
        <taxon>Flammeovirga</taxon>
    </lineage>
</organism>
<dbReference type="SUPFAM" id="SSF53790">
    <property type="entry name" value="Tetrapyrrole methylase"/>
    <property type="match status" value="1"/>
</dbReference>
<dbReference type="Pfam" id="PF00590">
    <property type="entry name" value="TP_methylase"/>
    <property type="match status" value="1"/>
</dbReference>
<gene>
    <name evidence="7" type="primary">cbiE</name>
    <name evidence="7" type="ORF">HGP29_17385</name>
</gene>
<keyword evidence="3 7" id="KW-0489">Methyltransferase</keyword>
<dbReference type="InterPro" id="IPR029063">
    <property type="entry name" value="SAM-dependent_MTases_sf"/>
</dbReference>
<evidence type="ECO:0000313" key="8">
    <source>
        <dbReference type="Proteomes" id="UP000585050"/>
    </source>
</evidence>
<dbReference type="PANTHER" id="PTHR43182:SF1">
    <property type="entry name" value="COBALT-PRECORRIN-7 C(5)-METHYLTRANSFERASE"/>
    <property type="match status" value="1"/>
</dbReference>
<evidence type="ECO:0000313" key="7">
    <source>
        <dbReference type="EMBL" id="NLR92989.1"/>
    </source>
</evidence>